<dbReference type="Gene3D" id="3.40.50.300">
    <property type="entry name" value="P-loop containing nucleotide triphosphate hydrolases"/>
    <property type="match status" value="1"/>
</dbReference>
<feature type="domain" description="Disease resistance protein winged helix" evidence="4">
    <location>
        <begin position="422"/>
        <end position="492"/>
    </location>
</feature>
<proteinExistence type="predicted"/>
<dbReference type="AlphaFoldDB" id="A0A5J9U7U9"/>
<dbReference type="Pfam" id="PF23559">
    <property type="entry name" value="WHD_DRP"/>
    <property type="match status" value="1"/>
</dbReference>
<name>A0A5J9U7U9_9POAL</name>
<dbReference type="PANTHER" id="PTHR23155">
    <property type="entry name" value="DISEASE RESISTANCE PROTEIN RP"/>
    <property type="match status" value="1"/>
</dbReference>
<protein>
    <submittedName>
        <fullName evidence="6">Uncharacterized protein</fullName>
    </submittedName>
</protein>
<dbReference type="Proteomes" id="UP000324897">
    <property type="component" value="Chromosome 7"/>
</dbReference>
<organism evidence="6 7">
    <name type="scientific">Eragrostis curvula</name>
    <name type="common">weeping love grass</name>
    <dbReference type="NCBI Taxonomy" id="38414"/>
    <lineage>
        <taxon>Eukaryota</taxon>
        <taxon>Viridiplantae</taxon>
        <taxon>Streptophyta</taxon>
        <taxon>Embryophyta</taxon>
        <taxon>Tracheophyta</taxon>
        <taxon>Spermatophyta</taxon>
        <taxon>Magnoliopsida</taxon>
        <taxon>Liliopsida</taxon>
        <taxon>Poales</taxon>
        <taxon>Poaceae</taxon>
        <taxon>PACMAD clade</taxon>
        <taxon>Chloridoideae</taxon>
        <taxon>Eragrostideae</taxon>
        <taxon>Eragrostidinae</taxon>
        <taxon>Eragrostis</taxon>
    </lineage>
</organism>
<dbReference type="PRINTS" id="PR00364">
    <property type="entry name" value="DISEASERSIST"/>
</dbReference>
<feature type="domain" description="NB-ARC" evidence="3">
    <location>
        <begin position="156"/>
        <end position="340"/>
    </location>
</feature>
<accession>A0A5J9U7U9</accession>
<dbReference type="InterPro" id="IPR058922">
    <property type="entry name" value="WHD_DRP"/>
</dbReference>
<gene>
    <name evidence="6" type="ORF">EJB05_35532</name>
</gene>
<keyword evidence="1" id="KW-0677">Repeat</keyword>
<dbReference type="InterPro" id="IPR042197">
    <property type="entry name" value="Apaf_helical"/>
</dbReference>
<evidence type="ECO:0000259" key="3">
    <source>
        <dbReference type="Pfam" id="PF00931"/>
    </source>
</evidence>
<feature type="non-terminal residue" evidence="6">
    <location>
        <position position="1"/>
    </location>
</feature>
<dbReference type="InterPro" id="IPR002182">
    <property type="entry name" value="NB-ARC"/>
</dbReference>
<dbReference type="InterPro" id="IPR036388">
    <property type="entry name" value="WH-like_DNA-bd_sf"/>
</dbReference>
<comment type="caution">
    <text evidence="6">The sequence shown here is derived from an EMBL/GenBank/DDBJ whole genome shotgun (WGS) entry which is preliminary data.</text>
</comment>
<dbReference type="EMBL" id="RWGY01000029">
    <property type="protein sequence ID" value="TVU19387.1"/>
    <property type="molecule type" value="Genomic_DNA"/>
</dbReference>
<evidence type="ECO:0000313" key="6">
    <source>
        <dbReference type="EMBL" id="TVU19387.1"/>
    </source>
</evidence>
<dbReference type="InterPro" id="IPR027417">
    <property type="entry name" value="P-loop_NTPase"/>
</dbReference>
<dbReference type="PANTHER" id="PTHR23155:SF1084">
    <property type="entry name" value="OS05G0414300 PROTEIN"/>
    <property type="match status" value="1"/>
</dbReference>
<dbReference type="Pfam" id="PF00931">
    <property type="entry name" value="NB-ARC"/>
    <property type="match status" value="1"/>
</dbReference>
<dbReference type="InterPro" id="IPR032675">
    <property type="entry name" value="LRR_dom_sf"/>
</dbReference>
<dbReference type="GO" id="GO:0043531">
    <property type="term" value="F:ADP binding"/>
    <property type="evidence" value="ECO:0007669"/>
    <property type="project" value="InterPro"/>
</dbReference>
<dbReference type="InterPro" id="IPR055414">
    <property type="entry name" value="LRR_R13L4/SHOC2-like"/>
</dbReference>
<dbReference type="Gene3D" id="1.10.8.430">
    <property type="entry name" value="Helical domain of apoptotic protease-activating factors"/>
    <property type="match status" value="1"/>
</dbReference>
<dbReference type="SUPFAM" id="SSF52540">
    <property type="entry name" value="P-loop containing nucleoside triphosphate hydrolases"/>
    <property type="match status" value="1"/>
</dbReference>
<evidence type="ECO:0000256" key="2">
    <source>
        <dbReference type="ARBA" id="ARBA00022821"/>
    </source>
</evidence>
<evidence type="ECO:0000313" key="7">
    <source>
        <dbReference type="Proteomes" id="UP000324897"/>
    </source>
</evidence>
<evidence type="ECO:0000259" key="5">
    <source>
        <dbReference type="Pfam" id="PF23598"/>
    </source>
</evidence>
<evidence type="ECO:0000256" key="1">
    <source>
        <dbReference type="ARBA" id="ARBA00022737"/>
    </source>
</evidence>
<keyword evidence="7" id="KW-1185">Reference proteome</keyword>
<dbReference type="Gene3D" id="1.10.10.10">
    <property type="entry name" value="Winged helix-like DNA-binding domain superfamily/Winged helix DNA-binding domain"/>
    <property type="match status" value="1"/>
</dbReference>
<dbReference type="SUPFAM" id="SSF52058">
    <property type="entry name" value="L domain-like"/>
    <property type="match status" value="1"/>
</dbReference>
<sequence length="680" mass="76170">MPAPAPWPVSQDLAGLARRAISLSRTTGAGLGDLADALLRIEPAARELERQSPQPGGHEAPALLAWLVQLVDAVADAEDLLDELLRRRPALSACLDAAFPNRTTRKLRRLVGRLDGALDDSEHLRGACGAAASSGVRSPNRVTGSVLAERRVVGRQEECDEVIGKLLGDCEGKCSSSAPVVALAGHGGMGKTTVAQYVYNDSRIESHFDLRAWVCVWDRSDGTELTREILQSIGGADDALHDNDVASLERLQERLVESVASKRFLLVLDDVWIDEGKTEQENRTVWTKVLAPLRSSAGGSKILVTTRMKLVAEVLNSTNIISLDGLRSGECWLLFKEAALEGVTIDFPPYLLEIGKTISAKLNGLPLAAKALGQMLRNTRSTQKWRALLDKEIYDKIIISSLHLSYQHLPGHLQRCFAYCSMFPRTWKFNRCTLVNMWISLGFIQRPREESKSLEDLGQKYFDDLLSRSFFQSVIKGQQTYYVLDYLMCDVAQHFSACYCMKMEEGIPVMIPHTVRHLSVSTDYVPQLKSMNGFTRLRTLVIHRNSALSSCQFPIKLLAKFKKLRVLDLTLSDIIELPDTISELIHLRYLALCCMTNKLPKCVFKLRRLEVLDIPMLFLDNHPGGIGKFTKHLETYYRHKVDEGHDWCLRRCIRVAFHSSYEMGEGLPSETETDLFAFKI</sequence>
<dbReference type="GO" id="GO:0098542">
    <property type="term" value="P:defense response to other organism"/>
    <property type="evidence" value="ECO:0007669"/>
    <property type="project" value="TreeGrafter"/>
</dbReference>
<evidence type="ECO:0000259" key="4">
    <source>
        <dbReference type="Pfam" id="PF23559"/>
    </source>
</evidence>
<reference evidence="6 7" key="1">
    <citation type="journal article" date="2019" name="Sci. Rep.">
        <title>A high-quality genome of Eragrostis curvula grass provides insights into Poaceae evolution and supports new strategies to enhance forage quality.</title>
        <authorList>
            <person name="Carballo J."/>
            <person name="Santos B.A.C.M."/>
            <person name="Zappacosta D."/>
            <person name="Garbus I."/>
            <person name="Selva J.P."/>
            <person name="Gallo C.A."/>
            <person name="Diaz A."/>
            <person name="Albertini E."/>
            <person name="Caccamo M."/>
            <person name="Echenique V."/>
        </authorList>
    </citation>
    <scope>NUCLEOTIDE SEQUENCE [LARGE SCALE GENOMIC DNA]</scope>
    <source>
        <strain evidence="7">cv. Victoria</strain>
        <tissue evidence="6">Leaf</tissue>
    </source>
</reference>
<dbReference type="Gene3D" id="3.80.10.10">
    <property type="entry name" value="Ribonuclease Inhibitor"/>
    <property type="match status" value="1"/>
</dbReference>
<dbReference type="Gramene" id="TVU19387">
    <property type="protein sequence ID" value="TVU19387"/>
    <property type="gene ID" value="EJB05_35532"/>
</dbReference>
<dbReference type="InterPro" id="IPR044974">
    <property type="entry name" value="Disease_R_plants"/>
</dbReference>
<dbReference type="OrthoDB" id="37484at2759"/>
<keyword evidence="2" id="KW-0611">Plant defense</keyword>
<dbReference type="Pfam" id="PF23598">
    <property type="entry name" value="LRR_14"/>
    <property type="match status" value="1"/>
</dbReference>
<feature type="domain" description="Disease resistance R13L4/SHOC-2-like LRR" evidence="5">
    <location>
        <begin position="515"/>
        <end position="630"/>
    </location>
</feature>